<organism evidence="7 8">
    <name type="scientific">Emydomyces testavorans</name>
    <dbReference type="NCBI Taxonomy" id="2070801"/>
    <lineage>
        <taxon>Eukaryota</taxon>
        <taxon>Fungi</taxon>
        <taxon>Dikarya</taxon>
        <taxon>Ascomycota</taxon>
        <taxon>Pezizomycotina</taxon>
        <taxon>Eurotiomycetes</taxon>
        <taxon>Eurotiomycetidae</taxon>
        <taxon>Onygenales</taxon>
        <taxon>Nannizziopsiaceae</taxon>
        <taxon>Emydomyces</taxon>
    </lineage>
</organism>
<evidence type="ECO:0000256" key="4">
    <source>
        <dbReference type="HAMAP-Rule" id="MF_03028"/>
    </source>
</evidence>
<name>A0AAF0DJ27_9EURO</name>
<feature type="region of interest" description="Disordered" evidence="5">
    <location>
        <begin position="496"/>
        <end position="691"/>
    </location>
</feature>
<feature type="compositionally biased region" description="Basic residues" evidence="5">
    <location>
        <begin position="624"/>
        <end position="638"/>
    </location>
</feature>
<comment type="function">
    <text evidence="4">Component of the NOP7 complex, which is required for maturation of the 25S and 5.8S ribosomal RNAs and formation of the 60S ribosome.</text>
</comment>
<sequence>MGKIKKKGTSGAAKNYITRTQAVRKLQIPLPDFRRLCIFKGIYPREPRSKKKASKTATPSTTFYYTRDIQYLLHEPLLNKFREQKALSKKIARSLGRGEVGDAARLEKNNAPKITLDHIIKERYPTFIDALRDLDDALSLLFLFANLPSTTNVPPKTIALCQRLCHEFQHYLIATNSLRKSFLSIKGIYYQATIQGQDILWLVPYRFVQKVTGDVDYRIMATFVEFYTTLLGFVNFRLYTSIGLVYPPKFDSTSDERGAELAAFTLEGRKLGEIPKAIKSGPQTNGQPVKNDSTANDVQTKVNTILEKAQLDDEPEKRDTEQEEENTDAIDKFETIAPEADALPQPQMSGNEAASLFAPFTFFISREAPRGPLEFLLRAFGCKRIGWDAVLGEGAFTHDETDPRITHQVVDRPPLPESALPPLPQNPGEGTEAAPRVRPGTRIPGRTYIQPQWVWDCVNEGKLLRPDLYAPGATLPPHLSPWVKPSKGEYNPRLRLAEQESEGEAERAAEEEDESEEEEEEKEEVATTKQATNGEASDTGESDEESIDGGMVVDIPDSNDEEEESEEDNAVEEFGGFDEAADVQSEDEDDEETARNQHQKELEAEAAGLPFTGSNGPGGDSSKKPKKQKPLAKKHAAQKKKEQEELERQKMMMSRKKRKLLDKMLYSNKKKDDEAEKLRRKRRKIEQGSKV</sequence>
<evidence type="ECO:0000313" key="8">
    <source>
        <dbReference type="Proteomes" id="UP001219355"/>
    </source>
</evidence>
<dbReference type="InterPro" id="IPR010613">
    <property type="entry name" value="PES"/>
</dbReference>
<dbReference type="GO" id="GO:0070545">
    <property type="term" value="C:PeBoW complex"/>
    <property type="evidence" value="ECO:0007669"/>
    <property type="project" value="TreeGrafter"/>
</dbReference>
<feature type="compositionally biased region" description="Basic and acidic residues" evidence="5">
    <location>
        <begin position="639"/>
        <end position="650"/>
    </location>
</feature>
<feature type="compositionally biased region" description="Polar residues" evidence="5">
    <location>
        <begin position="527"/>
        <end position="536"/>
    </location>
</feature>
<comment type="subunit">
    <text evidence="4">Component of the NOP7 complex, composed of ERB1, NOP7 and YTM1. Within the NOP7 complex ERB1 appears to interact directly with NOP7 and YTM1. The NOP7 complex also associates with the 66S pre-ribosome.</text>
</comment>
<evidence type="ECO:0000256" key="2">
    <source>
        <dbReference type="ARBA" id="ARBA00022552"/>
    </source>
</evidence>
<protein>
    <recommendedName>
        <fullName evidence="4">Pescadillo homolog</fullName>
    </recommendedName>
    <alternativeName>
        <fullName evidence="4">Nucleolar protein 7 homolog</fullName>
    </alternativeName>
</protein>
<feature type="compositionally biased region" description="Acidic residues" evidence="5">
    <location>
        <begin position="557"/>
        <end position="592"/>
    </location>
</feature>
<feature type="region of interest" description="Disordered" evidence="5">
    <location>
        <begin position="308"/>
        <end position="327"/>
    </location>
</feature>
<evidence type="ECO:0000256" key="1">
    <source>
        <dbReference type="ARBA" id="ARBA00022517"/>
    </source>
</evidence>
<dbReference type="GO" id="GO:0043021">
    <property type="term" value="F:ribonucleoprotein complex binding"/>
    <property type="evidence" value="ECO:0007669"/>
    <property type="project" value="UniProtKB-UniRule"/>
</dbReference>
<dbReference type="SUPFAM" id="SSF52113">
    <property type="entry name" value="BRCT domain"/>
    <property type="match status" value="1"/>
</dbReference>
<comment type="subcellular location">
    <subcellularLocation>
        <location evidence="4">Nucleus</location>
        <location evidence="4">Nucleolus</location>
    </subcellularLocation>
    <subcellularLocation>
        <location evidence="4">Nucleus</location>
        <location evidence="4">Nucleoplasm</location>
    </subcellularLocation>
</comment>
<dbReference type="GO" id="GO:0000463">
    <property type="term" value="P:maturation of LSU-rRNA from tricistronic rRNA transcript (SSU-rRNA, 5.8S rRNA, LSU-rRNA)"/>
    <property type="evidence" value="ECO:0007669"/>
    <property type="project" value="UniProtKB-UniRule"/>
</dbReference>
<dbReference type="CDD" id="cd17709">
    <property type="entry name" value="BRCT_pescadillo_like"/>
    <property type="match status" value="1"/>
</dbReference>
<keyword evidence="8" id="KW-1185">Reference proteome</keyword>
<dbReference type="InterPro" id="IPR001357">
    <property type="entry name" value="BRCT_dom"/>
</dbReference>
<dbReference type="InterPro" id="IPR036420">
    <property type="entry name" value="BRCT_dom_sf"/>
</dbReference>
<feature type="compositionally biased region" description="Acidic residues" evidence="5">
    <location>
        <begin position="509"/>
        <end position="523"/>
    </location>
</feature>
<feature type="compositionally biased region" description="Basic and acidic residues" evidence="5">
    <location>
        <begin position="309"/>
        <end position="320"/>
    </location>
</feature>
<dbReference type="EMBL" id="CP120629">
    <property type="protein sequence ID" value="WEW59268.1"/>
    <property type="molecule type" value="Genomic_DNA"/>
</dbReference>
<comment type="similarity">
    <text evidence="4">Belongs to the pescadillo family.</text>
</comment>
<feature type="compositionally biased region" description="Basic and acidic residues" evidence="5">
    <location>
        <begin position="496"/>
        <end position="508"/>
    </location>
</feature>
<dbReference type="GO" id="GO:0000466">
    <property type="term" value="P:maturation of 5.8S rRNA from tricistronic rRNA transcript (SSU-rRNA, 5.8S rRNA, LSU-rRNA)"/>
    <property type="evidence" value="ECO:0007669"/>
    <property type="project" value="UniProtKB-UniRule"/>
</dbReference>
<evidence type="ECO:0000256" key="3">
    <source>
        <dbReference type="ARBA" id="ARBA00023242"/>
    </source>
</evidence>
<dbReference type="AlphaFoldDB" id="A0AAF0DJ27"/>
<keyword evidence="2 4" id="KW-0698">rRNA processing</keyword>
<dbReference type="Proteomes" id="UP001219355">
    <property type="component" value="Chromosome 3"/>
</dbReference>
<feature type="region of interest" description="Disordered" evidence="5">
    <location>
        <begin position="411"/>
        <end position="443"/>
    </location>
</feature>
<evidence type="ECO:0000313" key="7">
    <source>
        <dbReference type="EMBL" id="WEW59268.1"/>
    </source>
</evidence>
<evidence type="ECO:0000256" key="5">
    <source>
        <dbReference type="SAM" id="MobiDB-lite"/>
    </source>
</evidence>
<gene>
    <name evidence="4 7" type="primary">NOP7</name>
    <name evidence="7" type="ORF">PRK78_004737</name>
</gene>
<dbReference type="PANTHER" id="PTHR12221:SF6">
    <property type="entry name" value="PESCADILLO HOMOLOG"/>
    <property type="match status" value="1"/>
</dbReference>
<proteinExistence type="inferred from homology"/>
<dbReference type="Pfam" id="PF06732">
    <property type="entry name" value="Pescadillo_N"/>
    <property type="match status" value="1"/>
</dbReference>
<dbReference type="PANTHER" id="PTHR12221">
    <property type="entry name" value="PESCADILLO - RELATED"/>
    <property type="match status" value="1"/>
</dbReference>
<dbReference type="Gene3D" id="3.40.50.10190">
    <property type="entry name" value="BRCT domain"/>
    <property type="match status" value="1"/>
</dbReference>
<feature type="compositionally biased region" description="Basic and acidic residues" evidence="5">
    <location>
        <begin position="593"/>
        <end position="603"/>
    </location>
</feature>
<keyword evidence="1 4" id="KW-0690">Ribosome biogenesis</keyword>
<dbReference type="GO" id="GO:0030687">
    <property type="term" value="C:preribosome, large subunit precursor"/>
    <property type="evidence" value="ECO:0007669"/>
    <property type="project" value="UniProtKB-UniRule"/>
</dbReference>
<dbReference type="GO" id="GO:0003723">
    <property type="term" value="F:RNA binding"/>
    <property type="evidence" value="ECO:0007669"/>
    <property type="project" value="TreeGrafter"/>
</dbReference>
<dbReference type="PROSITE" id="PS50172">
    <property type="entry name" value="BRCT"/>
    <property type="match status" value="1"/>
</dbReference>
<reference evidence="7" key="1">
    <citation type="submission" date="2023-03" db="EMBL/GenBank/DDBJ databases">
        <title>Emydomyces testavorans Genome Sequence.</title>
        <authorList>
            <person name="Hoyer L."/>
        </authorList>
    </citation>
    <scope>NUCLEOTIDE SEQUENCE</scope>
    <source>
        <strain evidence="7">16-2883</strain>
    </source>
</reference>
<feature type="compositionally biased region" description="Pro residues" evidence="5">
    <location>
        <begin position="413"/>
        <end position="425"/>
    </location>
</feature>
<keyword evidence="3 4" id="KW-0539">Nucleus</keyword>
<dbReference type="HAMAP" id="MF_03028">
    <property type="entry name" value="Pescadillo"/>
    <property type="match status" value="1"/>
</dbReference>
<dbReference type="GO" id="GO:0005654">
    <property type="term" value="C:nucleoplasm"/>
    <property type="evidence" value="ECO:0007669"/>
    <property type="project" value="UniProtKB-SubCell"/>
</dbReference>
<feature type="compositionally biased region" description="Acidic residues" evidence="5">
    <location>
        <begin position="538"/>
        <end position="547"/>
    </location>
</feature>
<evidence type="ECO:0000259" key="6">
    <source>
        <dbReference type="PROSITE" id="PS50172"/>
    </source>
</evidence>
<feature type="domain" description="BRCT" evidence="6">
    <location>
        <begin position="352"/>
        <end position="471"/>
    </location>
</feature>
<accession>A0AAF0DJ27</accession>